<dbReference type="GO" id="GO:0008395">
    <property type="term" value="F:steroid hydroxylase activity"/>
    <property type="evidence" value="ECO:0007669"/>
    <property type="project" value="TreeGrafter"/>
</dbReference>
<keyword evidence="5" id="KW-0812">Transmembrane</keyword>
<protein>
    <recommendedName>
        <fullName evidence="8">Cytochrome P450</fullName>
    </recommendedName>
</protein>
<keyword evidence="2" id="KW-0349">Heme</keyword>
<gene>
    <name evidence="6" type="ORF">EKO04_009166</name>
</gene>
<evidence type="ECO:0000256" key="2">
    <source>
        <dbReference type="ARBA" id="ARBA00022617"/>
    </source>
</evidence>
<evidence type="ECO:0008006" key="8">
    <source>
        <dbReference type="Google" id="ProtNLM"/>
    </source>
</evidence>
<dbReference type="GO" id="GO:0016705">
    <property type="term" value="F:oxidoreductase activity, acting on paired donors, with incorporation or reduction of molecular oxygen"/>
    <property type="evidence" value="ECO:0007669"/>
    <property type="project" value="InterPro"/>
</dbReference>
<evidence type="ECO:0000256" key="4">
    <source>
        <dbReference type="ARBA" id="ARBA00023004"/>
    </source>
</evidence>
<keyword evidence="7" id="KW-1185">Reference proteome</keyword>
<dbReference type="InterPro" id="IPR050529">
    <property type="entry name" value="CYP450_sterol_14alpha_dmase"/>
</dbReference>
<keyword evidence="3" id="KW-0479">Metal-binding</keyword>
<evidence type="ECO:0000313" key="7">
    <source>
        <dbReference type="Proteomes" id="UP000651452"/>
    </source>
</evidence>
<evidence type="ECO:0000256" key="5">
    <source>
        <dbReference type="SAM" id="Phobius"/>
    </source>
</evidence>
<dbReference type="OrthoDB" id="3366823at2759"/>
<name>A0A8H7IX88_9PLEO</name>
<dbReference type="Gene3D" id="1.10.630.10">
    <property type="entry name" value="Cytochrome P450"/>
    <property type="match status" value="1"/>
</dbReference>
<keyword evidence="4" id="KW-0408">Iron</keyword>
<keyword evidence="5" id="KW-0472">Membrane</keyword>
<sequence>MASTLIILASLVIFPFLTYYATSSLFFRRADSTTFGKKPPTIPYFVPGLFHASGFAQLGARKYFAELIKNYGTFAPFQVKAGPRSYIVLRDPTHIRRVLDAPEHLTATPARTEIFDKLFGSPRAADHLHHSEAHTSEESETTTLAPPSTFYVPDAALASTVETYISILSANMHDKMFQFDTWTRIEDLWSFLQLVLLRCTLNTLFGSALLKQYPRMVRDYSEFNNAVEGFVYGMPRIMLSAATKPRNRLHQGIERWLKSNRTESDNAASSESGPAWDAKQGLRSIREHYNAFSSDKVVQTDDKAKTAEILSIIHTTNTELVSSTFWMTVETLRKSHLVRNMTASVDQHLSPITHKYDVFGLAQVPLVQSVQAEVRRLRTATCVVRTNKTNGFPLDKHWSLPKGATVVMFSHDISLNTNVWKNSQYRAVEKPLEEFWAERFMTPGNKPRSTKGVHAEPSGSTTEDLRDIVTSLTKCDHYPGSRFVSALQMATLAVLFAEFEIQLSDPDEVDADLPPVRESAYGTVKPLEKVAVRIRKRKM</sequence>
<reference evidence="6" key="1">
    <citation type="submission" date="2018-12" db="EMBL/GenBank/DDBJ databases">
        <authorList>
            <person name="Syme R.A."/>
            <person name="Farfan-Caceres L."/>
            <person name="Lichtenzveig J."/>
        </authorList>
    </citation>
    <scope>NUCLEOTIDE SEQUENCE</scope>
    <source>
        <strain evidence="6">Al4</strain>
    </source>
</reference>
<dbReference type="SUPFAM" id="SSF48264">
    <property type="entry name" value="Cytochrome P450"/>
    <property type="match status" value="1"/>
</dbReference>
<dbReference type="Pfam" id="PF00067">
    <property type="entry name" value="p450"/>
    <property type="match status" value="1"/>
</dbReference>
<dbReference type="EMBL" id="RZGK01000017">
    <property type="protein sequence ID" value="KAF9692788.1"/>
    <property type="molecule type" value="Genomic_DNA"/>
</dbReference>
<reference evidence="6" key="2">
    <citation type="submission" date="2020-09" db="EMBL/GenBank/DDBJ databases">
        <title>Reference genome assembly for Australian Ascochyta lentis isolate Al4.</title>
        <authorList>
            <person name="Lee R.C."/>
            <person name="Farfan-Caceres L.M."/>
            <person name="Debler J.W."/>
            <person name="Williams A.H."/>
            <person name="Henares B.M."/>
        </authorList>
    </citation>
    <scope>NUCLEOTIDE SEQUENCE</scope>
    <source>
        <strain evidence="6">Al4</strain>
    </source>
</reference>
<comment type="caution">
    <text evidence="6">The sequence shown here is derived from an EMBL/GenBank/DDBJ whole genome shotgun (WGS) entry which is preliminary data.</text>
</comment>
<dbReference type="InterPro" id="IPR036396">
    <property type="entry name" value="Cyt_P450_sf"/>
</dbReference>
<dbReference type="AlphaFoldDB" id="A0A8H7IX88"/>
<dbReference type="GO" id="GO:0005506">
    <property type="term" value="F:iron ion binding"/>
    <property type="evidence" value="ECO:0007669"/>
    <property type="project" value="InterPro"/>
</dbReference>
<accession>A0A8H7IX88</accession>
<keyword evidence="5" id="KW-1133">Transmembrane helix</keyword>
<evidence type="ECO:0000313" key="6">
    <source>
        <dbReference type="EMBL" id="KAF9692788.1"/>
    </source>
</evidence>
<comment type="similarity">
    <text evidence="1">Belongs to the cytochrome P450 family.</text>
</comment>
<evidence type="ECO:0000256" key="1">
    <source>
        <dbReference type="ARBA" id="ARBA00010617"/>
    </source>
</evidence>
<dbReference type="PANTHER" id="PTHR24304">
    <property type="entry name" value="CYTOCHROME P450 FAMILY 7"/>
    <property type="match status" value="1"/>
</dbReference>
<dbReference type="GO" id="GO:0020037">
    <property type="term" value="F:heme binding"/>
    <property type="evidence" value="ECO:0007669"/>
    <property type="project" value="InterPro"/>
</dbReference>
<dbReference type="InterPro" id="IPR001128">
    <property type="entry name" value="Cyt_P450"/>
</dbReference>
<feature type="transmembrane region" description="Helical" evidence="5">
    <location>
        <begin position="6"/>
        <end position="27"/>
    </location>
</feature>
<dbReference type="PANTHER" id="PTHR24304:SF2">
    <property type="entry name" value="24-HYDROXYCHOLESTEROL 7-ALPHA-HYDROXYLASE"/>
    <property type="match status" value="1"/>
</dbReference>
<dbReference type="Proteomes" id="UP000651452">
    <property type="component" value="Unassembled WGS sequence"/>
</dbReference>
<evidence type="ECO:0000256" key="3">
    <source>
        <dbReference type="ARBA" id="ARBA00022723"/>
    </source>
</evidence>
<organism evidence="6 7">
    <name type="scientific">Ascochyta lentis</name>
    <dbReference type="NCBI Taxonomy" id="205686"/>
    <lineage>
        <taxon>Eukaryota</taxon>
        <taxon>Fungi</taxon>
        <taxon>Dikarya</taxon>
        <taxon>Ascomycota</taxon>
        <taxon>Pezizomycotina</taxon>
        <taxon>Dothideomycetes</taxon>
        <taxon>Pleosporomycetidae</taxon>
        <taxon>Pleosporales</taxon>
        <taxon>Pleosporineae</taxon>
        <taxon>Didymellaceae</taxon>
        <taxon>Ascochyta</taxon>
    </lineage>
</organism>
<proteinExistence type="inferred from homology"/>